<dbReference type="Proteomes" id="UP000294933">
    <property type="component" value="Unassembled WGS sequence"/>
</dbReference>
<keyword evidence="2" id="KW-1185">Reference proteome</keyword>
<evidence type="ECO:0000313" key="1">
    <source>
        <dbReference type="EMBL" id="TDL27729.1"/>
    </source>
</evidence>
<gene>
    <name evidence="1" type="ORF">BD410DRAFT_760868</name>
</gene>
<feature type="non-terminal residue" evidence="1">
    <location>
        <position position="220"/>
    </location>
</feature>
<reference evidence="1 2" key="1">
    <citation type="submission" date="2018-06" db="EMBL/GenBank/DDBJ databases">
        <title>A transcriptomic atlas of mushroom development highlights an independent origin of complex multicellularity.</title>
        <authorList>
            <consortium name="DOE Joint Genome Institute"/>
            <person name="Krizsan K."/>
            <person name="Almasi E."/>
            <person name="Merenyi Z."/>
            <person name="Sahu N."/>
            <person name="Viragh M."/>
            <person name="Koszo T."/>
            <person name="Mondo S."/>
            <person name="Kiss B."/>
            <person name="Balint B."/>
            <person name="Kues U."/>
            <person name="Barry K."/>
            <person name="Hegedus J.C."/>
            <person name="Henrissat B."/>
            <person name="Johnson J."/>
            <person name="Lipzen A."/>
            <person name="Ohm R."/>
            <person name="Nagy I."/>
            <person name="Pangilinan J."/>
            <person name="Yan J."/>
            <person name="Xiong Y."/>
            <person name="Grigoriev I.V."/>
            <person name="Hibbett D.S."/>
            <person name="Nagy L.G."/>
        </authorList>
    </citation>
    <scope>NUCLEOTIDE SEQUENCE [LARGE SCALE GENOMIC DNA]</scope>
    <source>
        <strain evidence="1 2">SZMC22713</strain>
    </source>
</reference>
<sequence length="220" mass="23791">MDIFYKMDGKAEVINLANVTAVQLDALALACKKNTGGGGLDASKFSINVFPELSGLSAPIKAQILSQKDREKDIIWKIDALRVYTGKDSLAISDKTSAGNQKKFGTCVVILPTPLSGGTLLLRNADNKLVVDPEKMLQGKGIGHISYVAFGTDPKPEVKKESEGYCVIITYSLYLSDGTQTSDVEYLSSEPFVTALSKLLKDPKFLPKGGYLGFGLQQEY</sequence>
<evidence type="ECO:0000313" key="2">
    <source>
        <dbReference type="Proteomes" id="UP000294933"/>
    </source>
</evidence>
<protein>
    <submittedName>
        <fullName evidence="1">Uncharacterized protein</fullName>
    </submittedName>
</protein>
<dbReference type="VEuPathDB" id="FungiDB:BD410DRAFT_760868"/>
<dbReference type="AlphaFoldDB" id="A0A4Y7QLM6"/>
<proteinExistence type="predicted"/>
<organism evidence="1 2">
    <name type="scientific">Rickenella mellea</name>
    <dbReference type="NCBI Taxonomy" id="50990"/>
    <lineage>
        <taxon>Eukaryota</taxon>
        <taxon>Fungi</taxon>
        <taxon>Dikarya</taxon>
        <taxon>Basidiomycota</taxon>
        <taxon>Agaricomycotina</taxon>
        <taxon>Agaricomycetes</taxon>
        <taxon>Hymenochaetales</taxon>
        <taxon>Rickenellaceae</taxon>
        <taxon>Rickenella</taxon>
    </lineage>
</organism>
<dbReference type="OrthoDB" id="3328653at2759"/>
<name>A0A4Y7QLM6_9AGAM</name>
<dbReference type="EMBL" id="ML170158">
    <property type="protein sequence ID" value="TDL27729.1"/>
    <property type="molecule type" value="Genomic_DNA"/>
</dbReference>
<accession>A0A4Y7QLM6</accession>